<dbReference type="Pfam" id="PF01569">
    <property type="entry name" value="PAP2"/>
    <property type="match status" value="1"/>
</dbReference>
<gene>
    <name evidence="8" type="ORF">WICMUC_003055</name>
</gene>
<dbReference type="OrthoDB" id="10030083at2759"/>
<evidence type="ECO:0000256" key="6">
    <source>
        <dbReference type="SAM" id="Phobius"/>
    </source>
</evidence>
<sequence>MALNRISFGLERLTIFPVLKKWRISDVLLIPVLFILTSYIDVATKPFQRQFVINDVTINHPFTEHERVPSQLNIFISLILPIPVILFFTLIFGHPKNRLYLGYVSILGLFISWFSNELFTDILKNWIGRHRPDFIARCIPREDAPKDILVFAKDVCTTKNLSILEDGFRTTPSGHSSGAFSGLFYLTLWLQGQLLADQPFTGSWRKLLSLVPAVVAALIAISRTEDYRHHFVDVIIGSAIGVFFSYWSYRRNFPALNSPISFKPILDESDAGDEVEAVLTANANIETRLFPDRESGFTSHV</sequence>
<evidence type="ECO:0000256" key="1">
    <source>
        <dbReference type="ARBA" id="ARBA00004141"/>
    </source>
</evidence>
<comment type="similarity">
    <text evidence="2">Belongs to the PA-phosphatase related phosphoesterase family.</text>
</comment>
<feature type="transmembrane region" description="Helical" evidence="6">
    <location>
        <begin position="99"/>
        <end position="116"/>
    </location>
</feature>
<dbReference type="PANTHER" id="PTHR10165:SF35">
    <property type="entry name" value="RE23632P"/>
    <property type="match status" value="1"/>
</dbReference>
<dbReference type="Gene3D" id="1.20.144.10">
    <property type="entry name" value="Phosphatidic acid phosphatase type 2/haloperoxidase"/>
    <property type="match status" value="1"/>
</dbReference>
<dbReference type="AlphaFoldDB" id="A0A9P8PML4"/>
<feature type="transmembrane region" description="Helical" evidence="6">
    <location>
        <begin position="21"/>
        <end position="40"/>
    </location>
</feature>
<evidence type="ECO:0000256" key="4">
    <source>
        <dbReference type="ARBA" id="ARBA00022989"/>
    </source>
</evidence>
<dbReference type="GO" id="GO:0006644">
    <property type="term" value="P:phospholipid metabolic process"/>
    <property type="evidence" value="ECO:0007669"/>
    <property type="project" value="InterPro"/>
</dbReference>
<accession>A0A9P8PML4</accession>
<dbReference type="CDD" id="cd03390">
    <property type="entry name" value="PAP2_containing_1_like"/>
    <property type="match status" value="1"/>
</dbReference>
<dbReference type="SUPFAM" id="SSF48317">
    <property type="entry name" value="Acid phosphatase/Vanadium-dependent haloperoxidase"/>
    <property type="match status" value="1"/>
</dbReference>
<dbReference type="EMBL" id="JAEUBF010000796">
    <property type="protein sequence ID" value="KAH3674852.1"/>
    <property type="molecule type" value="Genomic_DNA"/>
</dbReference>
<proteinExistence type="inferred from homology"/>
<keyword evidence="3 6" id="KW-0812">Transmembrane</keyword>
<organism evidence="8 9">
    <name type="scientific">Wickerhamomyces mucosus</name>
    <dbReference type="NCBI Taxonomy" id="1378264"/>
    <lineage>
        <taxon>Eukaryota</taxon>
        <taxon>Fungi</taxon>
        <taxon>Dikarya</taxon>
        <taxon>Ascomycota</taxon>
        <taxon>Saccharomycotina</taxon>
        <taxon>Saccharomycetes</taxon>
        <taxon>Phaffomycetales</taxon>
        <taxon>Wickerhamomycetaceae</taxon>
        <taxon>Wickerhamomyces</taxon>
    </lineage>
</organism>
<dbReference type="GO" id="GO:0046839">
    <property type="term" value="P:phospholipid dephosphorylation"/>
    <property type="evidence" value="ECO:0007669"/>
    <property type="project" value="TreeGrafter"/>
</dbReference>
<feature type="domain" description="Phosphatidic acid phosphatase type 2/haloperoxidase" evidence="7">
    <location>
        <begin position="107"/>
        <end position="249"/>
    </location>
</feature>
<name>A0A9P8PML4_9ASCO</name>
<dbReference type="Proteomes" id="UP000769528">
    <property type="component" value="Unassembled WGS sequence"/>
</dbReference>
<protein>
    <recommendedName>
        <fullName evidence="7">Phosphatidic acid phosphatase type 2/haloperoxidase domain-containing protein</fullName>
    </recommendedName>
</protein>
<dbReference type="PANTHER" id="PTHR10165">
    <property type="entry name" value="LIPID PHOSPHATE PHOSPHATASE"/>
    <property type="match status" value="1"/>
</dbReference>
<dbReference type="GO" id="GO:0016020">
    <property type="term" value="C:membrane"/>
    <property type="evidence" value="ECO:0007669"/>
    <property type="project" value="UniProtKB-SubCell"/>
</dbReference>
<reference evidence="8" key="1">
    <citation type="journal article" date="2021" name="Open Biol.">
        <title>Shared evolutionary footprints suggest mitochondrial oxidative damage underlies multiple complex I losses in fungi.</title>
        <authorList>
            <person name="Schikora-Tamarit M.A."/>
            <person name="Marcet-Houben M."/>
            <person name="Nosek J."/>
            <person name="Gabaldon T."/>
        </authorList>
    </citation>
    <scope>NUCLEOTIDE SEQUENCE</scope>
    <source>
        <strain evidence="8">CBS6341</strain>
    </source>
</reference>
<evidence type="ECO:0000313" key="8">
    <source>
        <dbReference type="EMBL" id="KAH3674852.1"/>
    </source>
</evidence>
<evidence type="ECO:0000259" key="7">
    <source>
        <dbReference type="SMART" id="SM00014"/>
    </source>
</evidence>
<feature type="transmembrane region" description="Helical" evidence="6">
    <location>
        <begin position="72"/>
        <end position="92"/>
    </location>
</feature>
<dbReference type="InterPro" id="IPR043216">
    <property type="entry name" value="PAP-like"/>
</dbReference>
<dbReference type="GO" id="GO:0008195">
    <property type="term" value="F:phosphatidate phosphatase activity"/>
    <property type="evidence" value="ECO:0007669"/>
    <property type="project" value="TreeGrafter"/>
</dbReference>
<dbReference type="SMART" id="SM00014">
    <property type="entry name" value="acidPPc"/>
    <property type="match status" value="1"/>
</dbReference>
<reference evidence="8" key="2">
    <citation type="submission" date="2021-01" db="EMBL/GenBank/DDBJ databases">
        <authorList>
            <person name="Schikora-Tamarit M.A."/>
        </authorList>
    </citation>
    <scope>NUCLEOTIDE SEQUENCE</scope>
    <source>
        <strain evidence="8">CBS6341</strain>
    </source>
</reference>
<comment type="subcellular location">
    <subcellularLocation>
        <location evidence="1">Membrane</location>
        <topology evidence="1">Multi-pass membrane protein</topology>
    </subcellularLocation>
</comment>
<evidence type="ECO:0000256" key="5">
    <source>
        <dbReference type="ARBA" id="ARBA00023136"/>
    </source>
</evidence>
<comment type="caution">
    <text evidence="8">The sequence shown here is derived from an EMBL/GenBank/DDBJ whole genome shotgun (WGS) entry which is preliminary data.</text>
</comment>
<evidence type="ECO:0000256" key="2">
    <source>
        <dbReference type="ARBA" id="ARBA00008816"/>
    </source>
</evidence>
<dbReference type="InterPro" id="IPR036938">
    <property type="entry name" value="PAP2/HPO_sf"/>
</dbReference>
<keyword evidence="4 6" id="KW-1133">Transmembrane helix</keyword>
<evidence type="ECO:0000313" key="9">
    <source>
        <dbReference type="Proteomes" id="UP000769528"/>
    </source>
</evidence>
<keyword evidence="9" id="KW-1185">Reference proteome</keyword>
<dbReference type="InterPro" id="IPR000326">
    <property type="entry name" value="PAP2/HPO"/>
</dbReference>
<keyword evidence="5 6" id="KW-0472">Membrane</keyword>
<evidence type="ECO:0000256" key="3">
    <source>
        <dbReference type="ARBA" id="ARBA00022692"/>
    </source>
</evidence>